<evidence type="ECO:0008006" key="4">
    <source>
        <dbReference type="Google" id="ProtNLM"/>
    </source>
</evidence>
<name>A0ABR2EGJ0_9ROSI</name>
<organism evidence="2 3">
    <name type="scientific">Hibiscus sabdariffa</name>
    <name type="common">roselle</name>
    <dbReference type="NCBI Taxonomy" id="183260"/>
    <lineage>
        <taxon>Eukaryota</taxon>
        <taxon>Viridiplantae</taxon>
        <taxon>Streptophyta</taxon>
        <taxon>Embryophyta</taxon>
        <taxon>Tracheophyta</taxon>
        <taxon>Spermatophyta</taxon>
        <taxon>Magnoliopsida</taxon>
        <taxon>eudicotyledons</taxon>
        <taxon>Gunneridae</taxon>
        <taxon>Pentapetalae</taxon>
        <taxon>rosids</taxon>
        <taxon>malvids</taxon>
        <taxon>Malvales</taxon>
        <taxon>Malvaceae</taxon>
        <taxon>Malvoideae</taxon>
        <taxon>Hibiscus</taxon>
    </lineage>
</organism>
<evidence type="ECO:0000313" key="3">
    <source>
        <dbReference type="Proteomes" id="UP001472677"/>
    </source>
</evidence>
<evidence type="ECO:0000313" key="2">
    <source>
        <dbReference type="EMBL" id="KAK8560221.1"/>
    </source>
</evidence>
<sequence>MSIISSFICLAIVPSISYSVLCFPSVPYRDAWFFGKGKTRKTFALRSSVTSTQYK</sequence>
<reference evidence="2 3" key="1">
    <citation type="journal article" date="2024" name="G3 (Bethesda)">
        <title>Genome assembly of Hibiscus sabdariffa L. provides insights into metabolisms of medicinal natural products.</title>
        <authorList>
            <person name="Kim T."/>
        </authorList>
    </citation>
    <scope>NUCLEOTIDE SEQUENCE [LARGE SCALE GENOMIC DNA]</scope>
    <source>
        <strain evidence="2">TK-2024</strain>
        <tissue evidence="2">Old leaves</tissue>
    </source>
</reference>
<evidence type="ECO:0000256" key="1">
    <source>
        <dbReference type="SAM" id="SignalP"/>
    </source>
</evidence>
<gene>
    <name evidence="2" type="ORF">V6N12_013021</name>
</gene>
<protein>
    <recommendedName>
        <fullName evidence="4">Secreted protein</fullName>
    </recommendedName>
</protein>
<feature type="signal peptide" evidence="1">
    <location>
        <begin position="1"/>
        <end position="22"/>
    </location>
</feature>
<dbReference type="Proteomes" id="UP001472677">
    <property type="component" value="Unassembled WGS sequence"/>
</dbReference>
<accession>A0ABR2EGJ0</accession>
<proteinExistence type="predicted"/>
<dbReference type="EMBL" id="JBBPBM010000014">
    <property type="protein sequence ID" value="KAK8560221.1"/>
    <property type="molecule type" value="Genomic_DNA"/>
</dbReference>
<keyword evidence="1" id="KW-0732">Signal</keyword>
<comment type="caution">
    <text evidence="2">The sequence shown here is derived from an EMBL/GenBank/DDBJ whole genome shotgun (WGS) entry which is preliminary data.</text>
</comment>
<keyword evidence="3" id="KW-1185">Reference proteome</keyword>
<feature type="chain" id="PRO_5045717252" description="Secreted protein" evidence="1">
    <location>
        <begin position="23"/>
        <end position="55"/>
    </location>
</feature>